<dbReference type="FunFam" id="1.10.10.10:FF:000001">
    <property type="entry name" value="LysR family transcriptional regulator"/>
    <property type="match status" value="1"/>
</dbReference>
<dbReference type="SUPFAM" id="SSF46785">
    <property type="entry name" value="Winged helix' DNA-binding domain"/>
    <property type="match status" value="1"/>
</dbReference>
<comment type="caution">
    <text evidence="6">The sequence shown here is derived from an EMBL/GenBank/DDBJ whole genome shotgun (WGS) entry which is preliminary data.</text>
</comment>
<sequence>MIIELNQLRCFVAVAEELHFGRAAARLFMTQPPLSRQIQLLEQALDLVLFERNSRSVKLTAAGKTYYEDAVRILRLSTQAADSARRVARGDAGQVIMGFTAVSGYHLMPGLIAAARDELPGIRVVLKEMVSLQQVKALESREIDLGIMRAQFFMRGMEFQRIAREPLQLAIPAGHPLAKRRAIAAKDLDGLPFVMYSHDGGKYFHDRIAGLFAASGVQTDHVQYIDQTHTIVALVRAGIGVAIVPASARELCFAEVVFRPLWTKEAHADIDLVWSEEQTNPAVEKVRRFAIEHFARLEKHAPKKS</sequence>
<dbReference type="SUPFAM" id="SSF53850">
    <property type="entry name" value="Periplasmic binding protein-like II"/>
    <property type="match status" value="1"/>
</dbReference>
<feature type="domain" description="HTH lysR-type" evidence="5">
    <location>
        <begin position="3"/>
        <end position="60"/>
    </location>
</feature>
<dbReference type="GO" id="GO:0032993">
    <property type="term" value="C:protein-DNA complex"/>
    <property type="evidence" value="ECO:0007669"/>
    <property type="project" value="TreeGrafter"/>
</dbReference>
<evidence type="ECO:0000256" key="2">
    <source>
        <dbReference type="ARBA" id="ARBA00023015"/>
    </source>
</evidence>
<evidence type="ECO:0000256" key="1">
    <source>
        <dbReference type="ARBA" id="ARBA00009437"/>
    </source>
</evidence>
<dbReference type="InterPro" id="IPR000847">
    <property type="entry name" value="LysR_HTH_N"/>
</dbReference>
<dbReference type="Pfam" id="PF03466">
    <property type="entry name" value="LysR_substrate"/>
    <property type="match status" value="1"/>
</dbReference>
<dbReference type="GO" id="GO:0003677">
    <property type="term" value="F:DNA binding"/>
    <property type="evidence" value="ECO:0007669"/>
    <property type="project" value="UniProtKB-KW"/>
</dbReference>
<accession>A0A158CPE5</accession>
<dbReference type="PROSITE" id="PS50931">
    <property type="entry name" value="HTH_LYSR"/>
    <property type="match status" value="1"/>
</dbReference>
<keyword evidence="2" id="KW-0805">Transcription regulation</keyword>
<comment type="similarity">
    <text evidence="1">Belongs to the LysR transcriptional regulatory family.</text>
</comment>
<organism evidence="6 7">
    <name type="scientific">Caballeronia hypogeia</name>
    <dbReference type="NCBI Taxonomy" id="1777140"/>
    <lineage>
        <taxon>Bacteria</taxon>
        <taxon>Pseudomonadati</taxon>
        <taxon>Pseudomonadota</taxon>
        <taxon>Betaproteobacteria</taxon>
        <taxon>Burkholderiales</taxon>
        <taxon>Burkholderiaceae</taxon>
        <taxon>Caballeronia</taxon>
    </lineage>
</organism>
<dbReference type="PANTHER" id="PTHR30346">
    <property type="entry name" value="TRANSCRIPTIONAL DUAL REGULATOR HCAR-RELATED"/>
    <property type="match status" value="1"/>
</dbReference>
<gene>
    <name evidence="6" type="ORF">AWB79_05732</name>
</gene>
<evidence type="ECO:0000256" key="4">
    <source>
        <dbReference type="ARBA" id="ARBA00023163"/>
    </source>
</evidence>
<keyword evidence="7" id="KW-1185">Reference proteome</keyword>
<dbReference type="Gene3D" id="3.40.190.10">
    <property type="entry name" value="Periplasmic binding protein-like II"/>
    <property type="match status" value="2"/>
</dbReference>
<dbReference type="Gene3D" id="1.10.10.10">
    <property type="entry name" value="Winged helix-like DNA-binding domain superfamily/Winged helix DNA-binding domain"/>
    <property type="match status" value="1"/>
</dbReference>
<evidence type="ECO:0000256" key="3">
    <source>
        <dbReference type="ARBA" id="ARBA00023125"/>
    </source>
</evidence>
<dbReference type="EMBL" id="FCOA02000026">
    <property type="protein sequence ID" value="SAK84192.1"/>
    <property type="molecule type" value="Genomic_DNA"/>
</dbReference>
<evidence type="ECO:0000313" key="6">
    <source>
        <dbReference type="EMBL" id="SAK84192.1"/>
    </source>
</evidence>
<keyword evidence="4" id="KW-0804">Transcription</keyword>
<dbReference type="STRING" id="1777140.AWB79_05732"/>
<reference evidence="6" key="1">
    <citation type="submission" date="2016-01" db="EMBL/GenBank/DDBJ databases">
        <authorList>
            <person name="Peeters C."/>
        </authorList>
    </citation>
    <scope>NUCLEOTIDE SEQUENCE</scope>
    <source>
        <strain evidence="6">LMG 29322</strain>
    </source>
</reference>
<protein>
    <submittedName>
        <fullName evidence="6">LysR family transcriptional regulator</fullName>
    </submittedName>
</protein>
<dbReference type="AlphaFoldDB" id="A0A158CPE5"/>
<evidence type="ECO:0000259" key="5">
    <source>
        <dbReference type="PROSITE" id="PS50931"/>
    </source>
</evidence>
<evidence type="ECO:0000313" key="7">
    <source>
        <dbReference type="Proteomes" id="UP000054851"/>
    </source>
</evidence>
<dbReference type="PRINTS" id="PR00039">
    <property type="entry name" value="HTHLYSR"/>
</dbReference>
<dbReference type="OrthoDB" id="9157176at2"/>
<dbReference type="Pfam" id="PF00126">
    <property type="entry name" value="HTH_1"/>
    <property type="match status" value="1"/>
</dbReference>
<dbReference type="InterPro" id="IPR036388">
    <property type="entry name" value="WH-like_DNA-bd_sf"/>
</dbReference>
<keyword evidence="3" id="KW-0238">DNA-binding</keyword>
<dbReference type="GO" id="GO:0003700">
    <property type="term" value="F:DNA-binding transcription factor activity"/>
    <property type="evidence" value="ECO:0007669"/>
    <property type="project" value="InterPro"/>
</dbReference>
<dbReference type="Proteomes" id="UP000054851">
    <property type="component" value="Unassembled WGS sequence"/>
</dbReference>
<proteinExistence type="inferred from homology"/>
<dbReference type="RefSeq" id="WP_061170816.1">
    <property type="nucleotide sequence ID" value="NZ_FCOA02000026.1"/>
</dbReference>
<dbReference type="InterPro" id="IPR036390">
    <property type="entry name" value="WH_DNA-bd_sf"/>
</dbReference>
<dbReference type="InterPro" id="IPR005119">
    <property type="entry name" value="LysR_subst-bd"/>
</dbReference>
<dbReference type="PANTHER" id="PTHR30346:SF0">
    <property type="entry name" value="HCA OPERON TRANSCRIPTIONAL ACTIVATOR HCAR"/>
    <property type="match status" value="1"/>
</dbReference>
<name>A0A158CPE5_9BURK</name>